<dbReference type="Pfam" id="PF03323">
    <property type="entry name" value="GerA"/>
    <property type="match status" value="1"/>
</dbReference>
<evidence type="ECO:0000256" key="4">
    <source>
        <dbReference type="PIRNR" id="PIRNR005690"/>
    </source>
</evidence>
<evidence type="ECO:0000313" key="6">
    <source>
        <dbReference type="EMBL" id="ARK31306.1"/>
    </source>
</evidence>
<evidence type="ECO:0000256" key="5">
    <source>
        <dbReference type="SAM" id="Phobius"/>
    </source>
</evidence>
<comment type="similarity">
    <text evidence="2 4">Belongs to the GerABKA family.</text>
</comment>
<gene>
    <name evidence="6" type="primary">gerBA_3</name>
    <name evidence="6" type="ORF">BkAM31D_16395</name>
</gene>
<protein>
    <submittedName>
        <fullName evidence="6">Spore germination protein B1</fullName>
    </submittedName>
</protein>
<keyword evidence="7" id="KW-1185">Reference proteome</keyword>
<keyword evidence="5" id="KW-0812">Transmembrane</keyword>
<dbReference type="EMBL" id="CP020814">
    <property type="protein sequence ID" value="ARK31306.1"/>
    <property type="molecule type" value="Genomic_DNA"/>
</dbReference>
<comment type="subcellular location">
    <subcellularLocation>
        <location evidence="4">Cell membrane</location>
    </subcellularLocation>
    <subcellularLocation>
        <location evidence="1">Membrane</location>
        <topology evidence="1">Multi-pass membrane protein</topology>
    </subcellularLocation>
</comment>
<dbReference type="KEGG" id="bkw:BkAM31D_16395"/>
<dbReference type="AlphaFoldDB" id="A0A1X9MD18"/>
<name>A0A1X9MD18_9BACI</name>
<dbReference type="InterPro" id="IPR050768">
    <property type="entry name" value="UPF0353/GerABKA_families"/>
</dbReference>
<keyword evidence="5" id="KW-1133">Transmembrane helix</keyword>
<evidence type="ECO:0000256" key="3">
    <source>
        <dbReference type="ARBA" id="ARBA00023136"/>
    </source>
</evidence>
<feature type="transmembrane region" description="Helical" evidence="5">
    <location>
        <begin position="340"/>
        <end position="358"/>
    </location>
</feature>
<dbReference type="STRING" id="199441.BkAM31D_16395"/>
<evidence type="ECO:0000256" key="1">
    <source>
        <dbReference type="ARBA" id="ARBA00004141"/>
    </source>
</evidence>
<dbReference type="PIRSF" id="PIRSF005690">
    <property type="entry name" value="GerBA"/>
    <property type="match status" value="1"/>
</dbReference>
<dbReference type="InterPro" id="IPR004995">
    <property type="entry name" value="Spore_Ger"/>
</dbReference>
<evidence type="ECO:0000256" key="2">
    <source>
        <dbReference type="ARBA" id="ARBA00005278"/>
    </source>
</evidence>
<feature type="transmembrane region" description="Helical" evidence="5">
    <location>
        <begin position="395"/>
        <end position="418"/>
    </location>
</feature>
<dbReference type="Proteomes" id="UP000193006">
    <property type="component" value="Chromosome"/>
</dbReference>
<dbReference type="RefSeq" id="WP_066160718.1">
    <property type="nucleotide sequence ID" value="NZ_CP020814.1"/>
</dbReference>
<accession>A0A1X9MD18</accession>
<evidence type="ECO:0000313" key="7">
    <source>
        <dbReference type="Proteomes" id="UP000193006"/>
    </source>
</evidence>
<keyword evidence="3 4" id="KW-0472">Membrane</keyword>
<feature type="transmembrane region" description="Helical" evidence="5">
    <location>
        <begin position="364"/>
        <end position="383"/>
    </location>
</feature>
<dbReference type="PANTHER" id="PTHR22550:SF5">
    <property type="entry name" value="LEUCINE ZIPPER PROTEIN 4"/>
    <property type="match status" value="1"/>
</dbReference>
<sequence>MYLQMTLLDEVKKKLHPCDDLTTRTFPELNIIILYFDHLVGTQELEQDVLQPLSKISESEVMDVLNRFQYQEAKDTKTIIKGILAGNAAIFYKRKNIYLIDLYTPKTRDITAAQIETAIVGPREAFVESIEMNLSCIRRRIQSEKLKVLNLQVGYVTNTKMNVIYIEGVTPDHHISDVREKINSIEVDGLHDLNMIMEYIDEHPFSLFPQYLTTERPDVAVSKLLEGKVVGLLDGSPYAFSAPTTFWEHFQSPDDYNQRWLLGTASRFLRYIALFITLTFTALYVSITMFHYEMIPNDLLLSLIESRAKVPFQPIYEALLMEFTIELLREAGARLPTKIGQTIGIVGGIVIGTAAVQAGFTSNILIVIVAVSAMASYVVPHIIMSASIRLARFGLIFLAGILGNFGLMAGVTLIVIQISKLTSLHSSYVIPTAPFSDWKDTFIRAPLKMIKNKPSQTKEK</sequence>
<dbReference type="GO" id="GO:0005886">
    <property type="term" value="C:plasma membrane"/>
    <property type="evidence" value="ECO:0007669"/>
    <property type="project" value="UniProtKB-SubCell"/>
</dbReference>
<organism evidence="6 7">
    <name type="scientific">Halalkalibacter krulwichiae</name>
    <dbReference type="NCBI Taxonomy" id="199441"/>
    <lineage>
        <taxon>Bacteria</taxon>
        <taxon>Bacillati</taxon>
        <taxon>Bacillota</taxon>
        <taxon>Bacilli</taxon>
        <taxon>Bacillales</taxon>
        <taxon>Bacillaceae</taxon>
        <taxon>Halalkalibacter</taxon>
    </lineage>
</organism>
<dbReference type="GO" id="GO:0009847">
    <property type="term" value="P:spore germination"/>
    <property type="evidence" value="ECO:0007669"/>
    <property type="project" value="UniProtKB-UniRule"/>
</dbReference>
<dbReference type="PANTHER" id="PTHR22550">
    <property type="entry name" value="SPORE GERMINATION PROTEIN"/>
    <property type="match status" value="1"/>
</dbReference>
<feature type="transmembrane region" description="Helical" evidence="5">
    <location>
        <begin position="268"/>
        <end position="290"/>
    </location>
</feature>
<proteinExistence type="inferred from homology"/>
<reference evidence="6 7" key="1">
    <citation type="submission" date="2017-04" db="EMBL/GenBank/DDBJ databases">
        <title>Bacillus krulwichiae AM31D Genome sequencing and assembly.</title>
        <authorList>
            <person name="Krulwich T.A."/>
            <person name="Anastor L."/>
            <person name="Ehrlich R."/>
            <person name="Ehrlich G.D."/>
            <person name="Janto B."/>
        </authorList>
    </citation>
    <scope>NUCLEOTIDE SEQUENCE [LARGE SCALE GENOMIC DNA]</scope>
    <source>
        <strain evidence="6 7">AM31D</strain>
    </source>
</reference>